<comment type="caution">
    <text evidence="1">The sequence shown here is derived from an EMBL/GenBank/DDBJ whole genome shotgun (WGS) entry which is preliminary data.</text>
</comment>
<organism evidence="1 2">
    <name type="scientific">Dioscorea zingiberensis</name>
    <dbReference type="NCBI Taxonomy" id="325984"/>
    <lineage>
        <taxon>Eukaryota</taxon>
        <taxon>Viridiplantae</taxon>
        <taxon>Streptophyta</taxon>
        <taxon>Embryophyta</taxon>
        <taxon>Tracheophyta</taxon>
        <taxon>Spermatophyta</taxon>
        <taxon>Magnoliopsida</taxon>
        <taxon>Liliopsida</taxon>
        <taxon>Dioscoreales</taxon>
        <taxon>Dioscoreaceae</taxon>
        <taxon>Dioscorea</taxon>
    </lineage>
</organism>
<protein>
    <submittedName>
        <fullName evidence="1">Uncharacterized protein</fullName>
    </submittedName>
</protein>
<sequence length="133" mass="13827">MSPLLFVVAEPSLEGSDDVLRDEADANAIGVDGGEDFSLESGLLEVLEQILPKLALDGRGEEDEVGAFRVGHDLKMAVIDGDDGTASEDDDEKDCAGIIVQAAAAEVLEPATIMPVKAAPLRGGIGNRVRLGN</sequence>
<accession>A0A9D5DAK0</accession>
<name>A0A9D5DAK0_9LILI</name>
<gene>
    <name evidence="1" type="ORF">J5N97_005604</name>
</gene>
<keyword evidence="2" id="KW-1185">Reference proteome</keyword>
<evidence type="ECO:0000313" key="1">
    <source>
        <dbReference type="EMBL" id="KAJ0987248.1"/>
    </source>
</evidence>
<proteinExistence type="predicted"/>
<dbReference type="Proteomes" id="UP001085076">
    <property type="component" value="Miscellaneous, Linkage group lg01"/>
</dbReference>
<dbReference type="EMBL" id="JAGGNH010000001">
    <property type="protein sequence ID" value="KAJ0987248.1"/>
    <property type="molecule type" value="Genomic_DNA"/>
</dbReference>
<dbReference type="AlphaFoldDB" id="A0A9D5DAK0"/>
<evidence type="ECO:0000313" key="2">
    <source>
        <dbReference type="Proteomes" id="UP001085076"/>
    </source>
</evidence>
<reference evidence="1" key="1">
    <citation type="submission" date="2021-03" db="EMBL/GenBank/DDBJ databases">
        <authorList>
            <person name="Li Z."/>
            <person name="Yang C."/>
        </authorList>
    </citation>
    <scope>NUCLEOTIDE SEQUENCE</scope>
    <source>
        <strain evidence="1">Dzin_1.0</strain>
        <tissue evidence="1">Leaf</tissue>
    </source>
</reference>
<reference evidence="1" key="2">
    <citation type="journal article" date="2022" name="Hortic Res">
        <title>The genome of Dioscorea zingiberensis sheds light on the biosynthesis, origin and evolution of the medicinally important diosgenin saponins.</title>
        <authorList>
            <person name="Li Y."/>
            <person name="Tan C."/>
            <person name="Li Z."/>
            <person name="Guo J."/>
            <person name="Li S."/>
            <person name="Chen X."/>
            <person name="Wang C."/>
            <person name="Dai X."/>
            <person name="Yang H."/>
            <person name="Song W."/>
            <person name="Hou L."/>
            <person name="Xu J."/>
            <person name="Tong Z."/>
            <person name="Xu A."/>
            <person name="Yuan X."/>
            <person name="Wang W."/>
            <person name="Yang Q."/>
            <person name="Chen L."/>
            <person name="Sun Z."/>
            <person name="Wang K."/>
            <person name="Pan B."/>
            <person name="Chen J."/>
            <person name="Bao Y."/>
            <person name="Liu F."/>
            <person name="Qi X."/>
            <person name="Gang D.R."/>
            <person name="Wen J."/>
            <person name="Li J."/>
        </authorList>
    </citation>
    <scope>NUCLEOTIDE SEQUENCE</scope>
    <source>
        <strain evidence="1">Dzin_1.0</strain>
    </source>
</reference>